<dbReference type="STRING" id="1182541.W9YFA2"/>
<evidence type="ECO:0000259" key="7">
    <source>
        <dbReference type="PROSITE" id="PS50850"/>
    </source>
</evidence>
<dbReference type="PANTHER" id="PTHR23502">
    <property type="entry name" value="MAJOR FACILITATOR SUPERFAMILY"/>
    <property type="match status" value="1"/>
</dbReference>
<dbReference type="PROSITE" id="PS50850">
    <property type="entry name" value="MFS"/>
    <property type="match status" value="1"/>
</dbReference>
<feature type="transmembrane region" description="Helical" evidence="6">
    <location>
        <begin position="167"/>
        <end position="190"/>
    </location>
</feature>
<keyword evidence="3 6" id="KW-1133">Transmembrane helix</keyword>
<protein>
    <recommendedName>
        <fullName evidence="7">Major facilitator superfamily (MFS) profile domain-containing protein</fullName>
    </recommendedName>
</protein>
<feature type="compositionally biased region" description="Basic and acidic residues" evidence="5">
    <location>
        <begin position="63"/>
        <end position="90"/>
    </location>
</feature>
<feature type="transmembrane region" description="Helical" evidence="6">
    <location>
        <begin position="268"/>
        <end position="293"/>
    </location>
</feature>
<dbReference type="CDD" id="cd17323">
    <property type="entry name" value="MFS_Tpo1_MDR_like"/>
    <property type="match status" value="1"/>
</dbReference>
<dbReference type="OrthoDB" id="3357846at2759"/>
<feature type="transmembrane region" description="Helical" evidence="6">
    <location>
        <begin position="389"/>
        <end position="408"/>
    </location>
</feature>
<feature type="region of interest" description="Disordered" evidence="5">
    <location>
        <begin position="25"/>
        <end position="112"/>
    </location>
</feature>
<evidence type="ECO:0000256" key="1">
    <source>
        <dbReference type="ARBA" id="ARBA00004141"/>
    </source>
</evidence>
<keyword evidence="4 6" id="KW-0472">Membrane</keyword>
<feature type="compositionally biased region" description="Basic and acidic residues" evidence="5">
    <location>
        <begin position="34"/>
        <end position="56"/>
    </location>
</feature>
<dbReference type="InterPro" id="IPR011701">
    <property type="entry name" value="MFS"/>
</dbReference>
<organism evidence="8 9">
    <name type="scientific">Capronia coronata CBS 617.96</name>
    <dbReference type="NCBI Taxonomy" id="1182541"/>
    <lineage>
        <taxon>Eukaryota</taxon>
        <taxon>Fungi</taxon>
        <taxon>Dikarya</taxon>
        <taxon>Ascomycota</taxon>
        <taxon>Pezizomycotina</taxon>
        <taxon>Eurotiomycetes</taxon>
        <taxon>Chaetothyriomycetidae</taxon>
        <taxon>Chaetothyriales</taxon>
        <taxon>Herpotrichiellaceae</taxon>
        <taxon>Capronia</taxon>
    </lineage>
</organism>
<feature type="transmembrane region" description="Helical" evidence="6">
    <location>
        <begin position="499"/>
        <end position="524"/>
    </location>
</feature>
<sequence>MYDIFRDSAVGYTLRLVTRGRVASYPEQDPGFKIPDESFSRWHRPDATSTTSKEETEPQSGHAADDVPRPDIEARKEGGHSCIDAEKQEQNDAAPVQDQTSGRRPRFTKEREEQQTVLVSWYSDDDPDDPHNWSTLKKSWLSFVIMLYTFSVYVGSSLYVASVPDIIHIYHVPQVVASLGLSLYVLGYGLGPMLLSPLSEIPAIGRNPPYVTTLAVFVLLCVPTSLINSFPGLLVLRFLLGFFGSPGLATGGASLGDFYGTKEMPYVIAAWGGGATLAPALGPLIGGFAVQYVDWRWSSWLLLCLSGLALLLMFFSLPETSADNILLRRVRRLRARARTPIPSNSNSGKADAVVILKSESEIRQSESSPRRLGFDALIKPWQINLLDPAVAFSTVYTALTYAIYYSFFESFTLVYGDMYGFDLAQIGLAFLALLAGLVVAVVLYCLYLHRYGDAKIARLAAETTTVPPEARLWPGLVATFCIPIGLFIFAWTARPHVHWIVSLVGAAVSMTGVFIITQCMFIYLPFTYPRYSGSLFAANGFARSACATGAVLYARPMFARLGIAGGVSLLAGLTVLCTFGIYVLYFYGARLRRKSRFAVS</sequence>
<evidence type="ECO:0000256" key="4">
    <source>
        <dbReference type="ARBA" id="ARBA00023136"/>
    </source>
</evidence>
<dbReference type="GO" id="GO:1990961">
    <property type="term" value="P:xenobiotic detoxification by transmembrane export across the plasma membrane"/>
    <property type="evidence" value="ECO:0007669"/>
    <property type="project" value="TreeGrafter"/>
</dbReference>
<dbReference type="PANTHER" id="PTHR23502:SF23">
    <property type="entry name" value="FLUCONAZOLE RESISTANCE PROTEIN 1"/>
    <property type="match status" value="1"/>
</dbReference>
<evidence type="ECO:0000256" key="6">
    <source>
        <dbReference type="SAM" id="Phobius"/>
    </source>
</evidence>
<feature type="transmembrane region" description="Helical" evidence="6">
    <location>
        <begin position="561"/>
        <end position="587"/>
    </location>
</feature>
<proteinExistence type="predicted"/>
<gene>
    <name evidence="8" type="ORF">A1O1_04848</name>
</gene>
<feature type="transmembrane region" description="Helical" evidence="6">
    <location>
        <begin position="470"/>
        <end position="493"/>
    </location>
</feature>
<dbReference type="AlphaFoldDB" id="W9YFA2"/>
<dbReference type="HOGENOM" id="CLU_008455_11_1_1"/>
<keyword evidence="9" id="KW-1185">Reference proteome</keyword>
<dbReference type="GeneID" id="19159726"/>
<dbReference type="EMBL" id="AMWN01000004">
    <property type="protein sequence ID" value="EXJ87921.1"/>
    <property type="molecule type" value="Genomic_DNA"/>
</dbReference>
<accession>W9YFA2</accession>
<keyword evidence="2 6" id="KW-0812">Transmembrane</keyword>
<dbReference type="GO" id="GO:0005886">
    <property type="term" value="C:plasma membrane"/>
    <property type="evidence" value="ECO:0007669"/>
    <property type="project" value="TreeGrafter"/>
</dbReference>
<dbReference type="SUPFAM" id="SSF103473">
    <property type="entry name" value="MFS general substrate transporter"/>
    <property type="match status" value="1"/>
</dbReference>
<evidence type="ECO:0000256" key="5">
    <source>
        <dbReference type="SAM" id="MobiDB-lite"/>
    </source>
</evidence>
<dbReference type="GO" id="GO:0015244">
    <property type="term" value="F:fluconazole transmembrane transporter activity"/>
    <property type="evidence" value="ECO:0007669"/>
    <property type="project" value="TreeGrafter"/>
</dbReference>
<name>W9YFA2_9EURO</name>
<comment type="caution">
    <text evidence="8">The sequence shown here is derived from an EMBL/GenBank/DDBJ whole genome shotgun (WGS) entry which is preliminary data.</text>
</comment>
<feature type="transmembrane region" description="Helical" evidence="6">
    <location>
        <begin position="140"/>
        <end position="161"/>
    </location>
</feature>
<dbReference type="Pfam" id="PF07690">
    <property type="entry name" value="MFS_1"/>
    <property type="match status" value="1"/>
</dbReference>
<dbReference type="Proteomes" id="UP000019484">
    <property type="component" value="Unassembled WGS sequence"/>
</dbReference>
<evidence type="ECO:0000256" key="2">
    <source>
        <dbReference type="ARBA" id="ARBA00022692"/>
    </source>
</evidence>
<dbReference type="InterPro" id="IPR036259">
    <property type="entry name" value="MFS_trans_sf"/>
</dbReference>
<comment type="subcellular location">
    <subcellularLocation>
        <location evidence="1">Membrane</location>
        <topology evidence="1">Multi-pass membrane protein</topology>
    </subcellularLocation>
</comment>
<feature type="transmembrane region" description="Helical" evidence="6">
    <location>
        <begin position="210"/>
        <end position="228"/>
    </location>
</feature>
<evidence type="ECO:0000256" key="3">
    <source>
        <dbReference type="ARBA" id="ARBA00022989"/>
    </source>
</evidence>
<dbReference type="InterPro" id="IPR020846">
    <property type="entry name" value="MFS_dom"/>
</dbReference>
<feature type="domain" description="Major facilitator superfamily (MFS) profile" evidence="7">
    <location>
        <begin position="141"/>
        <end position="592"/>
    </location>
</feature>
<feature type="transmembrane region" description="Helical" evidence="6">
    <location>
        <begin position="234"/>
        <end position="256"/>
    </location>
</feature>
<dbReference type="RefSeq" id="XP_007723927.1">
    <property type="nucleotide sequence ID" value="XM_007725737.1"/>
</dbReference>
<feature type="transmembrane region" description="Helical" evidence="6">
    <location>
        <begin position="536"/>
        <end position="555"/>
    </location>
</feature>
<feature type="transmembrane region" description="Helical" evidence="6">
    <location>
        <begin position="299"/>
        <end position="318"/>
    </location>
</feature>
<dbReference type="Gene3D" id="1.20.1250.20">
    <property type="entry name" value="MFS general substrate transporter like domains"/>
    <property type="match status" value="1"/>
</dbReference>
<evidence type="ECO:0000313" key="9">
    <source>
        <dbReference type="Proteomes" id="UP000019484"/>
    </source>
</evidence>
<evidence type="ECO:0000313" key="8">
    <source>
        <dbReference type="EMBL" id="EXJ87921.1"/>
    </source>
</evidence>
<reference evidence="8 9" key="1">
    <citation type="submission" date="2013-03" db="EMBL/GenBank/DDBJ databases">
        <title>The Genome Sequence of Capronia coronata CBS 617.96.</title>
        <authorList>
            <consortium name="The Broad Institute Genomics Platform"/>
            <person name="Cuomo C."/>
            <person name="de Hoog S."/>
            <person name="Gorbushina A."/>
            <person name="Walker B."/>
            <person name="Young S.K."/>
            <person name="Zeng Q."/>
            <person name="Gargeya S."/>
            <person name="Fitzgerald M."/>
            <person name="Haas B."/>
            <person name="Abouelleil A."/>
            <person name="Allen A.W."/>
            <person name="Alvarado L."/>
            <person name="Arachchi H.M."/>
            <person name="Berlin A.M."/>
            <person name="Chapman S.B."/>
            <person name="Gainer-Dewar J."/>
            <person name="Goldberg J."/>
            <person name="Griggs A."/>
            <person name="Gujja S."/>
            <person name="Hansen M."/>
            <person name="Howarth C."/>
            <person name="Imamovic A."/>
            <person name="Ireland A."/>
            <person name="Larimer J."/>
            <person name="McCowan C."/>
            <person name="Murphy C."/>
            <person name="Pearson M."/>
            <person name="Poon T.W."/>
            <person name="Priest M."/>
            <person name="Roberts A."/>
            <person name="Saif S."/>
            <person name="Shea T."/>
            <person name="Sisk P."/>
            <person name="Sykes S."/>
            <person name="Wortman J."/>
            <person name="Nusbaum C."/>
            <person name="Birren B."/>
        </authorList>
    </citation>
    <scope>NUCLEOTIDE SEQUENCE [LARGE SCALE GENOMIC DNA]</scope>
    <source>
        <strain evidence="8 9">CBS 617.96</strain>
    </source>
</reference>
<feature type="transmembrane region" description="Helical" evidence="6">
    <location>
        <begin position="428"/>
        <end position="449"/>
    </location>
</feature>
<dbReference type="eggNOG" id="KOG0255">
    <property type="taxonomic scope" value="Eukaryota"/>
</dbReference>